<organism evidence="1 2">
    <name type="scientific">Myroides marinus</name>
    <dbReference type="NCBI Taxonomy" id="703342"/>
    <lineage>
        <taxon>Bacteria</taxon>
        <taxon>Pseudomonadati</taxon>
        <taxon>Bacteroidota</taxon>
        <taxon>Flavobacteriia</taxon>
        <taxon>Flavobacteriales</taxon>
        <taxon>Flavobacteriaceae</taxon>
        <taxon>Myroides</taxon>
    </lineage>
</organism>
<protein>
    <recommendedName>
        <fullName evidence="3">Lipocalin-like domain-containing protein</fullName>
    </recommendedName>
</protein>
<dbReference type="EMBL" id="FNYS01000005">
    <property type="protein sequence ID" value="SEI83740.1"/>
    <property type="molecule type" value="Genomic_DNA"/>
</dbReference>
<dbReference type="Proteomes" id="UP000183077">
    <property type="component" value="Unassembled WGS sequence"/>
</dbReference>
<evidence type="ECO:0000313" key="1">
    <source>
        <dbReference type="EMBL" id="SEI83740.1"/>
    </source>
</evidence>
<proteinExistence type="predicted"/>
<accession>A0A1H6U5X4</accession>
<gene>
    <name evidence="1" type="ORF">SAMN04488018_105157</name>
</gene>
<name>A0A1H6U5X4_9FLAO</name>
<evidence type="ECO:0000313" key="2">
    <source>
        <dbReference type="Proteomes" id="UP000183077"/>
    </source>
</evidence>
<sequence length="177" mass="20921">MAVSLLTMFSFGCSSDDGGEAPIIEPPIVTDYDKFIQNEWAFTKYQLLDKDRKVVFEMDSKGADCKNNLWIFKEELDENKEKIKVRTDLSYIEDPETGKCEEHRKQIPYNILNGNELVTALVNDGDQLMIYFFEIHEMRKNKMLLIRKDYELTEEEAIKYNFPKEAKYLQYELKTMK</sequence>
<reference evidence="1 2" key="1">
    <citation type="submission" date="2016-10" db="EMBL/GenBank/DDBJ databases">
        <authorList>
            <person name="de Groot N.N."/>
        </authorList>
    </citation>
    <scope>NUCLEOTIDE SEQUENCE [LARGE SCALE GENOMIC DNA]</scope>
    <source>
        <strain evidence="1 2">DSM 23048</strain>
    </source>
</reference>
<dbReference type="AlphaFoldDB" id="A0A1H6U5X4"/>
<evidence type="ECO:0008006" key="3">
    <source>
        <dbReference type="Google" id="ProtNLM"/>
    </source>
</evidence>